<dbReference type="EMBL" id="CP076676">
    <property type="protein sequence ID" value="UYO38105.1"/>
    <property type="molecule type" value="Genomic_DNA"/>
</dbReference>
<dbReference type="FunFam" id="3.40.50.300:FF:000011">
    <property type="entry name" value="Putative ABC transporter ATP-binding component"/>
    <property type="match status" value="1"/>
</dbReference>
<dbReference type="Gene3D" id="1.10.287.380">
    <property type="entry name" value="Valyl-tRNA synthetase, C-terminal domain"/>
    <property type="match status" value="1"/>
</dbReference>
<dbReference type="Gene3D" id="3.40.50.300">
    <property type="entry name" value="P-loop containing nucleotide triphosphate hydrolases"/>
    <property type="match status" value="2"/>
</dbReference>
<dbReference type="PANTHER" id="PTHR19211">
    <property type="entry name" value="ATP-BINDING TRANSPORT PROTEIN-RELATED"/>
    <property type="match status" value="1"/>
</dbReference>
<dbReference type="InterPro" id="IPR037118">
    <property type="entry name" value="Val-tRNA_synth_C_sf"/>
</dbReference>
<keyword evidence="3" id="KW-0547">Nucleotide-binding</keyword>
<proteinExistence type="inferred from homology"/>
<keyword evidence="4 8" id="KW-0067">ATP-binding</keyword>
<comment type="function">
    <text evidence="5">Involved in beta-(1--&gt;2)glucan export. Transmembrane domains (TMD) form a pore in the inner membrane and the ATP-binding domain (NBD) is responsible for energy generation.</text>
</comment>
<dbReference type="CDD" id="cd03221">
    <property type="entry name" value="ABCF_EF-3"/>
    <property type="match status" value="2"/>
</dbReference>
<dbReference type="InterPro" id="IPR032524">
    <property type="entry name" value="ABC_tran_C"/>
</dbReference>
<dbReference type="RefSeq" id="WP_264073745.1">
    <property type="nucleotide sequence ID" value="NZ_CP076676.1"/>
</dbReference>
<keyword evidence="2" id="KW-0677">Repeat</keyword>
<dbReference type="Pfam" id="PF00005">
    <property type="entry name" value="ABC_tran"/>
    <property type="match status" value="2"/>
</dbReference>
<feature type="region of interest" description="Disordered" evidence="6">
    <location>
        <begin position="522"/>
        <end position="555"/>
    </location>
</feature>
<dbReference type="GO" id="GO:0016887">
    <property type="term" value="F:ATP hydrolysis activity"/>
    <property type="evidence" value="ECO:0007669"/>
    <property type="project" value="InterPro"/>
</dbReference>
<evidence type="ECO:0000313" key="9">
    <source>
        <dbReference type="Proteomes" id="UP001163166"/>
    </source>
</evidence>
<dbReference type="Proteomes" id="UP001163166">
    <property type="component" value="Chromosome"/>
</dbReference>
<dbReference type="PROSITE" id="PS50893">
    <property type="entry name" value="ABC_TRANSPORTER_2"/>
    <property type="match status" value="2"/>
</dbReference>
<dbReference type="Pfam" id="PF16326">
    <property type="entry name" value="ABC_tran_CTD"/>
    <property type="match status" value="1"/>
</dbReference>
<dbReference type="InterPro" id="IPR032781">
    <property type="entry name" value="ABC_tran_Xtn"/>
</dbReference>
<dbReference type="InterPro" id="IPR003593">
    <property type="entry name" value="AAA+_ATPase"/>
</dbReference>
<evidence type="ECO:0000259" key="7">
    <source>
        <dbReference type="PROSITE" id="PS50893"/>
    </source>
</evidence>
<comment type="similarity">
    <text evidence="1">Belongs to the ABC transporter superfamily.</text>
</comment>
<dbReference type="GO" id="GO:0003677">
    <property type="term" value="F:DNA binding"/>
    <property type="evidence" value="ECO:0007669"/>
    <property type="project" value="InterPro"/>
</dbReference>
<name>A0AAX3DTF5_RHOPL</name>
<dbReference type="InterPro" id="IPR050611">
    <property type="entry name" value="ABCF"/>
</dbReference>
<evidence type="ECO:0000256" key="2">
    <source>
        <dbReference type="ARBA" id="ARBA00022737"/>
    </source>
</evidence>
<dbReference type="InterPro" id="IPR003439">
    <property type="entry name" value="ABC_transporter-like_ATP-bd"/>
</dbReference>
<sequence>MLTLTDISIRLAGRLLIDQSSVQIAPGARVGFIGRNGAGKSTLFRAIRGELATETGRITLPPRWRIGSLAQEAPNGPETLLEVVLAADIERAALLHEAETAQDPHRIADIQTRLVDIDAHSAPARASAILSGLGFSAADQARSCSEFSGGWRMRVALAATLFAAPDLLLLDEPTNYLDLEGTMWLEDHLANYPRTVIVISHDRDLLDTSVNEILHLDRGRLVHFRGSYSAYADFRANKLALDAKNAKRDEARRKHLQDFVDRFKAKATKARQAQSRVKMLEKMKPIAPLVADDTPEINFPAPEKTLSPPIIAVDNVAVGYDPKHPVLRHVTLRIDPDDRIALLGSNGNGKSTLVKLLANRLAPFSGSVTRADKLSIAYFAQHQLDELNEDGSTYDHVRRLMPDAPESKIRARAGAMGFSGKAADTLVKSLSGGEKARLLLGLATFYGPNMIILDEPTNHLDIDSRAALAEAINDFPGAVIMVSHDRYLIDACADRLWVVAEHKVKPFDGDLDDYRRAVLSSRGARTTSSETNERKADDSAAKASAPRPKKTVSLKQQIADAEAEIDRITAIIEKIDAALAIPELFTRDPKQAAQLSTARANAQAALQAAEEKWLEASAAQDAAQS</sequence>
<dbReference type="InterPro" id="IPR027417">
    <property type="entry name" value="P-loop_NTPase"/>
</dbReference>
<dbReference type="AlphaFoldDB" id="A0AAX3DTF5"/>
<evidence type="ECO:0000256" key="5">
    <source>
        <dbReference type="ARBA" id="ARBA00024722"/>
    </source>
</evidence>
<dbReference type="SMART" id="SM00382">
    <property type="entry name" value="AAA"/>
    <property type="match status" value="2"/>
</dbReference>
<feature type="compositionally biased region" description="Basic and acidic residues" evidence="6">
    <location>
        <begin position="531"/>
        <end position="540"/>
    </location>
</feature>
<evidence type="ECO:0000256" key="3">
    <source>
        <dbReference type="ARBA" id="ARBA00022741"/>
    </source>
</evidence>
<accession>A0AAX3DTF5</accession>
<dbReference type="GO" id="GO:0005524">
    <property type="term" value="F:ATP binding"/>
    <property type="evidence" value="ECO:0007669"/>
    <property type="project" value="UniProtKB-KW"/>
</dbReference>
<gene>
    <name evidence="8" type="ORF">KQX62_15320</name>
</gene>
<evidence type="ECO:0000256" key="4">
    <source>
        <dbReference type="ARBA" id="ARBA00022840"/>
    </source>
</evidence>
<evidence type="ECO:0000256" key="6">
    <source>
        <dbReference type="SAM" id="MobiDB-lite"/>
    </source>
</evidence>
<dbReference type="PROSITE" id="PS00211">
    <property type="entry name" value="ABC_TRANSPORTER_1"/>
    <property type="match status" value="2"/>
</dbReference>
<dbReference type="PANTHER" id="PTHR19211:SF14">
    <property type="entry name" value="ATP-BINDING CASSETTE SUB-FAMILY F MEMBER 1"/>
    <property type="match status" value="1"/>
</dbReference>
<dbReference type="InterPro" id="IPR017871">
    <property type="entry name" value="ABC_transporter-like_CS"/>
</dbReference>
<feature type="domain" description="ABC transporter" evidence="7">
    <location>
        <begin position="311"/>
        <end position="526"/>
    </location>
</feature>
<feature type="domain" description="ABC transporter" evidence="7">
    <location>
        <begin position="2"/>
        <end position="243"/>
    </location>
</feature>
<protein>
    <submittedName>
        <fullName evidence="8">ATP-binding cassette domain-containing protein</fullName>
    </submittedName>
</protein>
<evidence type="ECO:0000256" key="1">
    <source>
        <dbReference type="ARBA" id="ARBA00005417"/>
    </source>
</evidence>
<dbReference type="Pfam" id="PF12848">
    <property type="entry name" value="ABC_tran_Xtn"/>
    <property type="match status" value="1"/>
</dbReference>
<reference evidence="8" key="1">
    <citation type="journal article" date="2022" name="Biol. Control">
        <title>In silico genomic analysis of Rhodopseudomonas palustris strains revealed potential biocontrol agents and crop yield enhancers.</title>
        <authorList>
            <person name="Surachat K."/>
            <person name="Kantachote D."/>
            <person name="Deachamag P."/>
            <person name="Wonglapsuwan M."/>
        </authorList>
    </citation>
    <scope>NUCLEOTIDE SEQUENCE</scope>
    <source>
        <strain evidence="8">TLS06</strain>
    </source>
</reference>
<evidence type="ECO:0000313" key="8">
    <source>
        <dbReference type="EMBL" id="UYO38105.1"/>
    </source>
</evidence>
<organism evidence="8 9">
    <name type="scientific">Rhodopseudomonas palustris</name>
    <dbReference type="NCBI Taxonomy" id="1076"/>
    <lineage>
        <taxon>Bacteria</taxon>
        <taxon>Pseudomonadati</taxon>
        <taxon>Pseudomonadota</taxon>
        <taxon>Alphaproteobacteria</taxon>
        <taxon>Hyphomicrobiales</taxon>
        <taxon>Nitrobacteraceae</taxon>
        <taxon>Rhodopseudomonas</taxon>
    </lineage>
</organism>
<dbReference type="SUPFAM" id="SSF52540">
    <property type="entry name" value="P-loop containing nucleoside triphosphate hydrolases"/>
    <property type="match status" value="2"/>
</dbReference>